<protein>
    <submittedName>
        <fullName evidence="2">FlgN protein</fullName>
    </submittedName>
</protein>
<dbReference type="AlphaFoldDB" id="A0A1J5R960"/>
<dbReference type="InterPro" id="IPR007809">
    <property type="entry name" value="FlgN-like"/>
</dbReference>
<dbReference type="InterPro" id="IPR036679">
    <property type="entry name" value="FlgN-like_sf"/>
</dbReference>
<name>A0A1J5R960_9ZZZZ</name>
<dbReference type="Pfam" id="PF05130">
    <property type="entry name" value="FlgN"/>
    <property type="match status" value="1"/>
</dbReference>
<dbReference type="GO" id="GO:0044780">
    <property type="term" value="P:bacterial-type flagellum assembly"/>
    <property type="evidence" value="ECO:0007669"/>
    <property type="project" value="InterPro"/>
</dbReference>
<evidence type="ECO:0000313" key="2">
    <source>
        <dbReference type="EMBL" id="OIQ84693.1"/>
    </source>
</evidence>
<reference evidence="2" key="1">
    <citation type="submission" date="2016-10" db="EMBL/GenBank/DDBJ databases">
        <title>Sequence of Gallionella enrichment culture.</title>
        <authorList>
            <person name="Poehlein A."/>
            <person name="Muehling M."/>
            <person name="Daniel R."/>
        </authorList>
    </citation>
    <scope>NUCLEOTIDE SEQUENCE</scope>
</reference>
<keyword evidence="1" id="KW-1005">Bacterial flagellum biogenesis</keyword>
<proteinExistence type="predicted"/>
<gene>
    <name evidence="2" type="ORF">GALL_334770</name>
</gene>
<organism evidence="2">
    <name type="scientific">mine drainage metagenome</name>
    <dbReference type="NCBI Taxonomy" id="410659"/>
    <lineage>
        <taxon>unclassified sequences</taxon>
        <taxon>metagenomes</taxon>
        <taxon>ecological metagenomes</taxon>
    </lineage>
</organism>
<sequence>MSDFVADCRTGRLRRIRVSVPSDGYREPVFHANLSHRARGPATRHRISSPELVTTGAARSIKDSDTSGYGPGTGLETERSTVTMGLMQLSDVLWQERHLLELLLFKLEEEQMILTSGRTRWLGHATREVETVLDQIRDSELGRTVESEAAAIELGLDPGLSLLSLAQQAPAPWNELLHAHREAFVSLTSEIVELANGNRELLAISHRAAQETLMSLQESVQTYDGQGMTAATAGSAQLLDRSF</sequence>
<evidence type="ECO:0000256" key="1">
    <source>
        <dbReference type="ARBA" id="ARBA00022795"/>
    </source>
</evidence>
<accession>A0A1J5R960</accession>
<dbReference type="EMBL" id="MLJW01000598">
    <property type="protein sequence ID" value="OIQ84693.1"/>
    <property type="molecule type" value="Genomic_DNA"/>
</dbReference>
<dbReference type="SUPFAM" id="SSF140566">
    <property type="entry name" value="FlgN-like"/>
    <property type="match status" value="1"/>
</dbReference>
<dbReference type="Gene3D" id="1.20.58.300">
    <property type="entry name" value="FlgN-like"/>
    <property type="match status" value="1"/>
</dbReference>
<comment type="caution">
    <text evidence="2">The sequence shown here is derived from an EMBL/GenBank/DDBJ whole genome shotgun (WGS) entry which is preliminary data.</text>
</comment>